<protein>
    <submittedName>
        <fullName evidence="1">DsbA family protein</fullName>
    </submittedName>
</protein>
<dbReference type="RefSeq" id="WP_147684079.1">
    <property type="nucleotide sequence ID" value="NZ_VDUX01000002.1"/>
</dbReference>
<reference evidence="1 2" key="1">
    <citation type="submission" date="2019-06" db="EMBL/GenBank/DDBJ databases">
        <title>Aeromicrobium sp. nov., isolated from a maize field.</title>
        <authorList>
            <person name="Lin S.-Y."/>
            <person name="Tsai C.-F."/>
            <person name="Young C.-C."/>
        </authorList>
    </citation>
    <scope>NUCLEOTIDE SEQUENCE [LARGE SCALE GENOMIC DNA]</scope>
    <source>
        <strain evidence="1 2">CC-CFT486</strain>
    </source>
</reference>
<dbReference type="Pfam" id="PF22234">
    <property type="entry name" value="Rv2466c-like"/>
    <property type="match status" value="1"/>
</dbReference>
<dbReference type="InterPro" id="IPR053977">
    <property type="entry name" value="Rv2466c-like"/>
</dbReference>
<dbReference type="Gene3D" id="3.40.30.10">
    <property type="entry name" value="Glutaredoxin"/>
    <property type="match status" value="1"/>
</dbReference>
<evidence type="ECO:0000313" key="2">
    <source>
        <dbReference type="Proteomes" id="UP000321571"/>
    </source>
</evidence>
<comment type="caution">
    <text evidence="1">The sequence shown here is derived from an EMBL/GenBank/DDBJ whole genome shotgun (WGS) entry which is preliminary data.</text>
</comment>
<accession>A0A5C8NLG7</accession>
<sequence>MTSSGNDNSTPTITTETVDFWFDPVCPWAWMTSRWMLEVEKVRDVRTDFHVMSLSVLNEGRDDLDPGYAARLPEWWGPVRVVMAAEQKYGAEVLRDLYTALGTRHHVDGRECDRELYVEALEEVGLDASLADAADSTEHDDAIRASHETGISKVGQEVGTPVIAIADVAFFGPVMSPAPQGEQAGRIFDGARLLAGYDGFFELKRTRTRDPILN</sequence>
<dbReference type="InterPro" id="IPR036249">
    <property type="entry name" value="Thioredoxin-like_sf"/>
</dbReference>
<proteinExistence type="predicted"/>
<dbReference type="AlphaFoldDB" id="A0A5C8NLG7"/>
<name>A0A5C8NLG7_9ACTN</name>
<dbReference type="OrthoDB" id="4125991at2"/>
<organism evidence="1 2">
    <name type="scientific">Aeromicrobium terrae</name>
    <dbReference type="NCBI Taxonomy" id="2498846"/>
    <lineage>
        <taxon>Bacteria</taxon>
        <taxon>Bacillati</taxon>
        <taxon>Actinomycetota</taxon>
        <taxon>Actinomycetes</taxon>
        <taxon>Propionibacteriales</taxon>
        <taxon>Nocardioidaceae</taxon>
        <taxon>Aeromicrobium</taxon>
    </lineage>
</organism>
<dbReference type="SUPFAM" id="SSF52833">
    <property type="entry name" value="Thioredoxin-like"/>
    <property type="match status" value="1"/>
</dbReference>
<gene>
    <name evidence="1" type="ORF">FHP06_04105</name>
</gene>
<evidence type="ECO:0000313" key="1">
    <source>
        <dbReference type="EMBL" id="TXL61907.1"/>
    </source>
</evidence>
<keyword evidence="2" id="KW-1185">Reference proteome</keyword>
<dbReference type="EMBL" id="VDUX01000002">
    <property type="protein sequence ID" value="TXL61907.1"/>
    <property type="molecule type" value="Genomic_DNA"/>
</dbReference>
<dbReference type="Proteomes" id="UP000321571">
    <property type="component" value="Unassembled WGS sequence"/>
</dbReference>